<organism evidence="4 5">
    <name type="scientific">Klebsiella pasteurii</name>
    <dbReference type="NCBI Taxonomy" id="2587529"/>
    <lineage>
        <taxon>Bacteria</taxon>
        <taxon>Pseudomonadati</taxon>
        <taxon>Pseudomonadota</taxon>
        <taxon>Gammaproteobacteria</taxon>
        <taxon>Enterobacterales</taxon>
        <taxon>Enterobacteriaceae</taxon>
        <taxon>Klebsiella/Raoultella group</taxon>
        <taxon>Klebsiella</taxon>
    </lineage>
</organism>
<dbReference type="GeneID" id="77224348"/>
<dbReference type="PANTHER" id="PTHR19328:SF75">
    <property type="entry name" value="ALDOSE SUGAR DEHYDROGENASE YLII"/>
    <property type="match status" value="1"/>
</dbReference>
<evidence type="ECO:0000313" key="3">
    <source>
        <dbReference type="EMBL" id="MDW2715180.1"/>
    </source>
</evidence>
<dbReference type="InterPro" id="IPR012938">
    <property type="entry name" value="Glc/Sorbosone_DH"/>
</dbReference>
<feature type="chain" id="PRO_5044465960" evidence="1">
    <location>
        <begin position="22"/>
        <end position="370"/>
    </location>
</feature>
<dbReference type="Proteomes" id="UP001287436">
    <property type="component" value="Unassembled WGS sequence"/>
</dbReference>
<dbReference type="EMBL" id="CABGGO010000001">
    <property type="protein sequence ID" value="VUS24233.1"/>
    <property type="molecule type" value="Genomic_DNA"/>
</dbReference>
<feature type="signal peptide" evidence="1">
    <location>
        <begin position="1"/>
        <end position="21"/>
    </location>
</feature>
<comment type="caution">
    <text evidence="4">The sequence shown here is derived from an EMBL/GenBank/DDBJ whole genome shotgun (WGS) entry which is preliminary data.</text>
</comment>
<dbReference type="Gene3D" id="2.120.10.30">
    <property type="entry name" value="TolB, C-terminal domain"/>
    <property type="match status" value="1"/>
</dbReference>
<dbReference type="EMBL" id="JAWPBP010000003">
    <property type="protein sequence ID" value="MDW2715180.1"/>
    <property type="molecule type" value="Genomic_DNA"/>
</dbReference>
<evidence type="ECO:0000313" key="5">
    <source>
        <dbReference type="Proteomes" id="UP000318567"/>
    </source>
</evidence>
<dbReference type="Proteomes" id="UP000318567">
    <property type="component" value="Unassembled WGS sequence"/>
</dbReference>
<evidence type="ECO:0000259" key="2">
    <source>
        <dbReference type="Pfam" id="PF07995"/>
    </source>
</evidence>
<dbReference type="RefSeq" id="WP_139529702.1">
    <property type="nucleotide sequence ID" value="NZ_AP035775.1"/>
</dbReference>
<protein>
    <submittedName>
        <fullName evidence="4">Aldose sugar dehydrogenase YliI</fullName>
    </submittedName>
    <submittedName>
        <fullName evidence="3">PQQ-dependent sugar dehydrogenase</fullName>
        <ecNumber evidence="3">1.1.5.-</ecNumber>
    </submittedName>
</protein>
<dbReference type="PANTHER" id="PTHR19328">
    <property type="entry name" value="HEDGEHOG-INTERACTING PROTEIN"/>
    <property type="match status" value="1"/>
</dbReference>
<evidence type="ECO:0000313" key="4">
    <source>
        <dbReference type="EMBL" id="VUS24233.1"/>
    </source>
</evidence>
<reference evidence="4 5" key="1">
    <citation type="submission" date="2019-07" db="EMBL/GenBank/DDBJ databases">
        <authorList>
            <person name="Brisse S."/>
            <person name="Rodrigues C."/>
            <person name="Thorpe H."/>
        </authorList>
    </citation>
    <scope>NUCLEOTIDE SEQUENCE [LARGE SCALE GENOMIC DNA]</scope>
    <source>
        <strain evidence="4">SB6410</strain>
    </source>
</reference>
<feature type="domain" description="Glucose/Sorbosone dehydrogenase" evidence="2">
    <location>
        <begin position="33"/>
        <end position="365"/>
    </location>
</feature>
<gene>
    <name evidence="4" type="primary">yliI</name>
    <name evidence="3" type="ORF">RYZ49_05015</name>
    <name evidence="4" type="ORF">SB6410_00732</name>
</gene>
<dbReference type="InterPro" id="IPR011042">
    <property type="entry name" value="6-blade_b-propeller_TolB-like"/>
</dbReference>
<proteinExistence type="predicted"/>
<evidence type="ECO:0000256" key="1">
    <source>
        <dbReference type="SAM" id="SignalP"/>
    </source>
</evidence>
<sequence length="370" mass="40686">MRQTLTLIALIALLLPTASLAARERVEVLQNQLEHPWALAFLPDDRGILITLRGGELRLWQRDKGLAPAISGVPQVWANGQGGLLDVALAPDFAQSRRVWLSYAEGGSDGKAGTAVGYGRLSDDLQRLENFQVVFRQQPKLSTGNHFGGRLVFDSLGYLFIGLGENNQRSTAQDLDKLQGKVVRLTADGKVPDDNPFVGQASVRPEIWSYGIRNPQGMAMNPWSDTLWLNEHGPRGGDEINIPRKGKNYGWPLATHGINYSGLPIPEAKGKTAEGTEAPLFVWEKSPAVSGMAFYDAQTFPQWRHRLFIGALKDKSLIVLKVDGDNVTEQERILGDRGKRIRDVRVGPDGYLYVLTDESNGELLKVSPAG</sequence>
<accession>A0A9Q9S4I4</accession>
<dbReference type="InterPro" id="IPR011041">
    <property type="entry name" value="Quinoprot_gluc/sorb_DH_b-prop"/>
</dbReference>
<dbReference type="GO" id="GO:0016491">
    <property type="term" value="F:oxidoreductase activity"/>
    <property type="evidence" value="ECO:0007669"/>
    <property type="project" value="UniProtKB-KW"/>
</dbReference>
<dbReference type="SUPFAM" id="SSF50952">
    <property type="entry name" value="Soluble quinoprotein glucose dehydrogenase"/>
    <property type="match status" value="1"/>
</dbReference>
<dbReference type="AlphaFoldDB" id="A0A9Q9S4I4"/>
<dbReference type="Pfam" id="PF07995">
    <property type="entry name" value="GSDH"/>
    <property type="match status" value="1"/>
</dbReference>
<dbReference type="EC" id="1.1.5.-" evidence="3"/>
<evidence type="ECO:0000313" key="6">
    <source>
        <dbReference type="Proteomes" id="UP001287436"/>
    </source>
</evidence>
<name>A0A9Q9S4I4_9ENTR</name>
<keyword evidence="1" id="KW-0732">Signal</keyword>
<reference evidence="3 6" key="2">
    <citation type="submission" date="2023-10" db="EMBL/GenBank/DDBJ databases">
        <title>Fecal carriage and genetic characteristics of carbapenem-resistant Enterobacterales among healthy adults from four provinces of China.</title>
        <authorList>
            <person name="Li Y."/>
            <person name="Zhang R."/>
        </authorList>
    </citation>
    <scope>NUCLEOTIDE SEQUENCE [LARGE SCALE GENOMIC DNA]</scope>
    <source>
        <strain evidence="3 6">HN-157</strain>
    </source>
</reference>
<keyword evidence="3" id="KW-0560">Oxidoreductase</keyword>